<evidence type="ECO:0000256" key="3">
    <source>
        <dbReference type="ARBA" id="ARBA00007876"/>
    </source>
</evidence>
<evidence type="ECO:0000256" key="5">
    <source>
        <dbReference type="ARBA" id="ARBA00015333"/>
    </source>
</evidence>
<dbReference type="Gene3D" id="3.90.190.10">
    <property type="entry name" value="Protein tyrosine phosphatase superfamily"/>
    <property type="match status" value="1"/>
</dbReference>
<keyword evidence="6" id="KW-0343">GTPase activation</keyword>
<keyword evidence="14" id="KW-1185">Reference proteome</keyword>
<dbReference type="PANTHER" id="PTHR19134:SF449">
    <property type="entry name" value="TYROSINE-PROTEIN PHOSPHATASE 1"/>
    <property type="match status" value="1"/>
</dbReference>
<dbReference type="PANTHER" id="PTHR19134">
    <property type="entry name" value="RECEPTOR-TYPE TYROSINE-PROTEIN PHOSPHATASE"/>
    <property type="match status" value="1"/>
</dbReference>
<dbReference type="Pfam" id="PF03545">
    <property type="entry name" value="YopE"/>
    <property type="match status" value="1"/>
</dbReference>
<dbReference type="InterPro" id="IPR016130">
    <property type="entry name" value="Tyr_Pase_AS"/>
</dbReference>
<protein>
    <recommendedName>
        <fullName evidence="5">Effector protein BopA</fullName>
        <ecNumber evidence="4">3.1.3.48</ecNumber>
    </recommendedName>
</protein>
<evidence type="ECO:0000256" key="2">
    <source>
        <dbReference type="ARBA" id="ARBA00004613"/>
    </source>
</evidence>
<evidence type="ECO:0000259" key="11">
    <source>
        <dbReference type="PROSITE" id="PS50055"/>
    </source>
</evidence>
<dbReference type="PROSITE" id="PS50056">
    <property type="entry name" value="TYR_PHOSPHATASE_2"/>
    <property type="match status" value="1"/>
</dbReference>
<dbReference type="SMART" id="SM00194">
    <property type="entry name" value="PTPc"/>
    <property type="match status" value="1"/>
</dbReference>
<comment type="subcellular location">
    <subcellularLocation>
        <location evidence="2">Secreted</location>
    </subcellularLocation>
</comment>
<dbReference type="PROSITE" id="PS50055">
    <property type="entry name" value="TYR_PHOSPHATASE_PTP"/>
    <property type="match status" value="1"/>
</dbReference>
<dbReference type="InterPro" id="IPR003546">
    <property type="entry name" value="Tyr_Pase_SptP/YopH"/>
</dbReference>
<feature type="domain" description="Tyrosine specific protein phosphatases" evidence="12">
    <location>
        <begin position="479"/>
        <end position="560"/>
    </location>
</feature>
<dbReference type="InterPro" id="IPR000242">
    <property type="entry name" value="PTP_cat"/>
</dbReference>
<evidence type="ECO:0000259" key="12">
    <source>
        <dbReference type="PROSITE" id="PS50056"/>
    </source>
</evidence>
<dbReference type="InterPro" id="IPR037168">
    <property type="entry name" value="YopE_GAP_dom_sf"/>
</dbReference>
<comment type="similarity">
    <text evidence="3">Belongs to the BopA/IcsB family.</text>
</comment>
<dbReference type="SUPFAM" id="SSF52799">
    <property type="entry name" value="(Phosphotyrosine protein) phosphatases II"/>
    <property type="match status" value="1"/>
</dbReference>
<feature type="domain" description="Tyrosine-protein phosphatase" evidence="11">
    <location>
        <begin position="311"/>
        <end position="531"/>
    </location>
</feature>
<keyword evidence="8" id="KW-0378">Hydrolase</keyword>
<dbReference type="Pfam" id="PF00102">
    <property type="entry name" value="Y_phosphatase"/>
    <property type="match status" value="1"/>
</dbReference>
<gene>
    <name evidence="13" type="ORF">ABH309_19755</name>
</gene>
<keyword evidence="9" id="KW-0904">Protein phosphatase</keyword>
<evidence type="ECO:0000313" key="13">
    <source>
        <dbReference type="EMBL" id="MEO3956677.1"/>
    </source>
</evidence>
<dbReference type="Gene3D" id="4.10.1330.10">
    <property type="entry name" value="non globular Virulence effector SptP domain"/>
    <property type="match status" value="1"/>
</dbReference>
<dbReference type="InterPro" id="IPR044899">
    <property type="entry name" value="SptP_N_sf"/>
</dbReference>
<evidence type="ECO:0000256" key="8">
    <source>
        <dbReference type="ARBA" id="ARBA00022801"/>
    </source>
</evidence>
<dbReference type="InterPro" id="IPR000387">
    <property type="entry name" value="Tyr_Pase_dom"/>
</dbReference>
<dbReference type="Pfam" id="PF09119">
    <property type="entry name" value="SicP-binding"/>
    <property type="match status" value="1"/>
</dbReference>
<keyword evidence="10" id="KW-0843">Virulence</keyword>
<dbReference type="RefSeq" id="WP_346196491.1">
    <property type="nucleotide sequence ID" value="NZ_JBDJHV010000115.1"/>
</dbReference>
<evidence type="ECO:0000313" key="14">
    <source>
        <dbReference type="Proteomes" id="UP001438292"/>
    </source>
</evidence>
<name>A0ABV0HA32_9NEIS</name>
<dbReference type="InterPro" id="IPR015203">
    <property type="entry name" value="SptP_N"/>
</dbReference>
<evidence type="ECO:0000256" key="7">
    <source>
        <dbReference type="ARBA" id="ARBA00022525"/>
    </source>
</evidence>
<dbReference type="SUPFAM" id="SSF56568">
    <property type="entry name" value="Non-globular alpha+beta subunits of globular proteins"/>
    <property type="match status" value="1"/>
</dbReference>
<keyword evidence="7" id="KW-0964">Secreted</keyword>
<evidence type="ECO:0000256" key="10">
    <source>
        <dbReference type="ARBA" id="ARBA00023026"/>
    </source>
</evidence>
<comment type="caution">
    <text evidence="13">The sequence shown here is derived from an EMBL/GenBank/DDBJ whole genome shotgun (WGS) entry which is preliminary data.</text>
</comment>
<dbReference type="EMBL" id="JBDQQU010000161">
    <property type="protein sequence ID" value="MEO3956677.1"/>
    <property type="molecule type" value="Genomic_DNA"/>
</dbReference>
<reference evidence="13 14" key="1">
    <citation type="submission" date="2024-05" db="EMBL/GenBank/DDBJ databases">
        <authorList>
            <person name="De Oliveira J.P."/>
            <person name="Noriler S.A."/>
            <person name="De Oliveira A.G."/>
            <person name="Sipoli D.S."/>
        </authorList>
    </citation>
    <scope>NUCLEOTIDE SEQUENCE [LARGE SCALE GENOMIC DNA]</scope>
    <source>
        <strain evidence="13 14">LABIM186</strain>
    </source>
</reference>
<dbReference type="InterPro" id="IPR050348">
    <property type="entry name" value="Protein-Tyr_Phosphatase"/>
</dbReference>
<sequence length="584" mass="63404">MIYSPSLNAFRATASTQGQEDQRLLVNTSEGSSSIQIAKEGLGGRILSYLGKWPIFHRIDAVKTHVETIQTQNKAALEAFVSALSQDQNYDGMAVSSIKQRLLPDLTTGAKPLTPRVIKQMESFATECQSKKEYLSELSERYGDKIAKQAFALQGLMTPDRHDKDYGGFWSEKPLEEAVKNTLSEQVDQIEKIVVGDALRGIAKASSLTMLNGSSLRNNYKTLASTSGALRSLLIGLDGLAAIKGLTGAAEFVQTLKNVQIGGIPFSEWGTPGGQVETWLKTATPDQLEQAAKQIRHIAHDVKCLSTDAKQYLDGVPRSQFDLARFSNASVPVTTDTQVHLADGCLMPVSRVAINGQAVALAGSYPKSSLEALSAHLRMLAEQRCSSLVVLAGHDQIASKGLPDYFAEGTRTYGDVTITSKTPPGGRFLIGDKGDPQALKAHRYQLTIRVPGSEPFSLPVLHVTNWGDHQPLKDSAQLEQLARQVQTIDHEGGLQNEPIHDTLSSQLGLPMIHCLGGVGRTGTLIGALQVLKNPTAQVDDIVTDMRATRNPRMAEDEAQRSQLKEMASRLRPREDSVYANVTTV</sequence>
<proteinExistence type="inferred from homology"/>
<dbReference type="InterPro" id="IPR014773">
    <property type="entry name" value="YopE_GAP_dom"/>
</dbReference>
<dbReference type="Proteomes" id="UP001438292">
    <property type="component" value="Unassembled WGS sequence"/>
</dbReference>
<evidence type="ECO:0000256" key="6">
    <source>
        <dbReference type="ARBA" id="ARBA00022468"/>
    </source>
</evidence>
<accession>A0ABV0HA32</accession>
<evidence type="ECO:0000256" key="4">
    <source>
        <dbReference type="ARBA" id="ARBA00013064"/>
    </source>
</evidence>
<dbReference type="Gene3D" id="1.20.120.260">
    <property type="entry name" value="Virulence factor YopE uncharacterised domain"/>
    <property type="match status" value="1"/>
</dbReference>
<dbReference type="EC" id="3.1.3.48" evidence="4"/>
<dbReference type="InterPro" id="IPR003595">
    <property type="entry name" value="Tyr_Pase_cat"/>
</dbReference>
<dbReference type="SUPFAM" id="SSF47233">
    <property type="entry name" value="Bacterial GAP domain"/>
    <property type="match status" value="1"/>
</dbReference>
<evidence type="ECO:0000256" key="9">
    <source>
        <dbReference type="ARBA" id="ARBA00022912"/>
    </source>
</evidence>
<dbReference type="SMART" id="SM00404">
    <property type="entry name" value="PTPc_motif"/>
    <property type="match status" value="1"/>
</dbReference>
<dbReference type="InterPro" id="IPR011070">
    <property type="entry name" value="Globular_prot_asu/bsu"/>
</dbReference>
<organism evidence="13 14">
    <name type="scientific">Chromobacterium piscinae</name>
    <dbReference type="NCBI Taxonomy" id="686831"/>
    <lineage>
        <taxon>Bacteria</taxon>
        <taxon>Pseudomonadati</taxon>
        <taxon>Pseudomonadota</taxon>
        <taxon>Betaproteobacteria</taxon>
        <taxon>Neisseriales</taxon>
        <taxon>Chromobacteriaceae</taxon>
        <taxon>Chromobacterium</taxon>
    </lineage>
</organism>
<evidence type="ECO:0000256" key="1">
    <source>
        <dbReference type="ARBA" id="ARBA00002556"/>
    </source>
</evidence>
<comment type="function">
    <text evidence="1">Plays a role in mediating bacterial evasion from the host autophagic pathway.</text>
</comment>
<dbReference type="InterPro" id="IPR029021">
    <property type="entry name" value="Prot-tyrosine_phosphatase-like"/>
</dbReference>
<dbReference type="PRINTS" id="PR01371">
    <property type="entry name" value="BACYPHPHTASE"/>
</dbReference>
<dbReference type="PROSITE" id="PS00383">
    <property type="entry name" value="TYR_PHOSPHATASE_1"/>
    <property type="match status" value="1"/>
</dbReference>